<reference evidence="2 3" key="1">
    <citation type="submission" date="2024-08" db="EMBL/GenBank/DDBJ databases">
        <title>Clostridium lapicellarii sp. nov., and Clostridium renhuaiense sp. nov., two species isolated from the mud in a fermentation cellar used for producing sauce-flavour Chinese liquors.</title>
        <authorList>
            <person name="Yang F."/>
            <person name="Wang H."/>
            <person name="Chen L.Q."/>
            <person name="Zhou N."/>
            <person name="Lu J.J."/>
            <person name="Pu X.X."/>
            <person name="Wan B."/>
            <person name="Wang L."/>
            <person name="Liu S.J."/>
        </authorList>
    </citation>
    <scope>NUCLEOTIDE SEQUENCE [LARGE SCALE GENOMIC DNA]</scope>
    <source>
        <strain evidence="2 3">MT-113</strain>
    </source>
</reference>
<feature type="transmembrane region" description="Helical" evidence="1">
    <location>
        <begin position="6"/>
        <end position="24"/>
    </location>
</feature>
<comment type="caution">
    <text evidence="2">The sequence shown here is derived from an EMBL/GenBank/DDBJ whole genome shotgun (WGS) entry which is preliminary data.</text>
</comment>
<keyword evidence="1" id="KW-1133">Transmembrane helix</keyword>
<evidence type="ECO:0000313" key="3">
    <source>
        <dbReference type="Proteomes" id="UP001565220"/>
    </source>
</evidence>
<keyword evidence="3" id="KW-1185">Reference proteome</keyword>
<dbReference type="NCBIfam" id="NF042414">
    <property type="entry name" value="CLC_0170_fam"/>
    <property type="match status" value="1"/>
</dbReference>
<protein>
    <submittedName>
        <fullName evidence="2">CLC_0170 family protein</fullName>
    </submittedName>
</protein>
<dbReference type="Proteomes" id="UP001565220">
    <property type="component" value="Unassembled WGS sequence"/>
</dbReference>
<dbReference type="InterPro" id="IPR049971">
    <property type="entry name" value="CLC_0170-like"/>
</dbReference>
<gene>
    <name evidence="2" type="ORF">AB8S09_03225</name>
</gene>
<evidence type="ECO:0000256" key="1">
    <source>
        <dbReference type="SAM" id="Phobius"/>
    </source>
</evidence>
<evidence type="ECO:0000313" key="2">
    <source>
        <dbReference type="EMBL" id="MEY8762661.1"/>
    </source>
</evidence>
<organism evidence="2 3">
    <name type="scientific">Clostridium lapidicellarium</name>
    <dbReference type="NCBI Taxonomy" id="3240931"/>
    <lineage>
        <taxon>Bacteria</taxon>
        <taxon>Bacillati</taxon>
        <taxon>Bacillota</taxon>
        <taxon>Clostridia</taxon>
        <taxon>Eubacteriales</taxon>
        <taxon>Clostridiaceae</taxon>
        <taxon>Clostridium</taxon>
    </lineage>
</organism>
<accession>A0ABV4DWP8</accession>
<proteinExistence type="predicted"/>
<feature type="transmembrane region" description="Helical" evidence="1">
    <location>
        <begin position="44"/>
        <end position="62"/>
    </location>
</feature>
<dbReference type="RefSeq" id="WP_367112681.1">
    <property type="nucleotide sequence ID" value="NZ_JBGFFE010000002.1"/>
</dbReference>
<keyword evidence="1" id="KW-0472">Membrane</keyword>
<keyword evidence="1" id="KW-0812">Transmembrane</keyword>
<sequence length="64" mass="7688">MNIIHLFNKYFFILMIIQGFFLVFIDPKEFKRKNLKKTALKSKIIGILFFILSTLLYAFSIYSF</sequence>
<name>A0ABV4DWP8_9CLOT</name>
<dbReference type="EMBL" id="JBGFFE010000002">
    <property type="protein sequence ID" value="MEY8762661.1"/>
    <property type="molecule type" value="Genomic_DNA"/>
</dbReference>